<dbReference type="Pfam" id="PF13975">
    <property type="entry name" value="gag-asp_proteas"/>
    <property type="match status" value="1"/>
</dbReference>
<dbReference type="PANTHER" id="PTHR22904">
    <property type="entry name" value="TPR REPEAT CONTAINING PROTEIN"/>
    <property type="match status" value="1"/>
</dbReference>
<accession>I4CBV2</accession>
<dbReference type="InterPro" id="IPR021109">
    <property type="entry name" value="Peptidase_aspartic_dom_sf"/>
</dbReference>
<dbReference type="SUPFAM" id="SSF50630">
    <property type="entry name" value="Acid proteases"/>
    <property type="match status" value="1"/>
</dbReference>
<dbReference type="GO" id="GO:0051879">
    <property type="term" value="F:Hsp90 protein binding"/>
    <property type="evidence" value="ECO:0007669"/>
    <property type="project" value="TreeGrafter"/>
</dbReference>
<name>I4CBV2_DESTA</name>
<dbReference type="eggNOG" id="COG3577">
    <property type="taxonomic scope" value="Bacteria"/>
</dbReference>
<keyword evidence="2 3" id="KW-0802">TPR repeat</keyword>
<sequence>MRYIAILIFCVTLLVSGAPAGGAESQVLRLYEKGNSLMKEGNFKEAVQAYSSALNLLEPDGKNAHVVILARARAYHDSGELERAFKDVSTIVKSDTVDAETLTSTLHLRARLHLQQGRDQQALSDMTSAIKISHENQSLRSLSFAHRGIIFLNLNRYENALSDFNKAIELDPNSGYAYAGRGLAYLRLDKIDAARRNAEIALSKHPDDKTKKLAAKITNELSVSSSGPLSLAVPIGDDGHIFVLLKFSKNGPPHRFLLDTGATFSLISRELLTQIQQETEVKSAGKARVKTADGSEHMVTRYKVKNAFLFNLPLGEVEVHVFDKNAGVITNLLGMHSIKNISVSIDAQSKKAHITRKQSLD</sequence>
<gene>
    <name evidence="5" type="ordered locus">Desti_4411</name>
</gene>
<dbReference type="InterPro" id="IPR019734">
    <property type="entry name" value="TPR_rpt"/>
</dbReference>
<dbReference type="Pfam" id="PF00515">
    <property type="entry name" value="TPR_1"/>
    <property type="match status" value="1"/>
</dbReference>
<evidence type="ECO:0000313" key="5">
    <source>
        <dbReference type="EMBL" id="AFM27043.1"/>
    </source>
</evidence>
<evidence type="ECO:0000313" key="6">
    <source>
        <dbReference type="Proteomes" id="UP000006055"/>
    </source>
</evidence>
<dbReference type="EMBL" id="CP003360">
    <property type="protein sequence ID" value="AFM27043.1"/>
    <property type="molecule type" value="Genomic_DNA"/>
</dbReference>
<dbReference type="CDD" id="cd05483">
    <property type="entry name" value="retropepsin_like_bacteria"/>
    <property type="match status" value="1"/>
</dbReference>
<dbReference type="InterPro" id="IPR011990">
    <property type="entry name" value="TPR-like_helical_dom_sf"/>
</dbReference>
<dbReference type="Pfam" id="PF13181">
    <property type="entry name" value="TPR_8"/>
    <property type="match status" value="1"/>
</dbReference>
<dbReference type="STRING" id="706587.Desti_4411"/>
<keyword evidence="6" id="KW-1185">Reference proteome</keyword>
<protein>
    <submittedName>
        <fullName evidence="5">Tetratricopeptide repeat protein</fullName>
    </submittedName>
</protein>
<feature type="repeat" description="TPR" evidence="3">
    <location>
        <begin position="141"/>
        <end position="174"/>
    </location>
</feature>
<organism evidence="5 6">
    <name type="scientific">Desulfomonile tiedjei (strain ATCC 49306 / DSM 6799 / DCB-1)</name>
    <dbReference type="NCBI Taxonomy" id="706587"/>
    <lineage>
        <taxon>Bacteria</taxon>
        <taxon>Pseudomonadati</taxon>
        <taxon>Thermodesulfobacteriota</taxon>
        <taxon>Desulfomonilia</taxon>
        <taxon>Desulfomonilales</taxon>
        <taxon>Desulfomonilaceae</taxon>
        <taxon>Desulfomonile</taxon>
    </lineage>
</organism>
<dbReference type="PROSITE" id="PS00141">
    <property type="entry name" value="ASP_PROTEASE"/>
    <property type="match status" value="1"/>
</dbReference>
<feature type="repeat" description="TPR" evidence="3">
    <location>
        <begin position="27"/>
        <end position="60"/>
    </location>
</feature>
<dbReference type="HOGENOM" id="CLU_766687_0_0_7"/>
<dbReference type="OrthoDB" id="5514615at2"/>
<dbReference type="KEGG" id="dti:Desti_4411"/>
<dbReference type="PANTHER" id="PTHR22904:SF523">
    <property type="entry name" value="STRESS-INDUCED-PHOSPHOPROTEIN 1"/>
    <property type="match status" value="1"/>
</dbReference>
<evidence type="ECO:0000256" key="2">
    <source>
        <dbReference type="ARBA" id="ARBA00022803"/>
    </source>
</evidence>
<dbReference type="RefSeq" id="WP_014812160.1">
    <property type="nucleotide sequence ID" value="NC_018025.1"/>
</dbReference>
<dbReference type="InterPro" id="IPR001969">
    <property type="entry name" value="Aspartic_peptidase_AS"/>
</dbReference>
<dbReference type="Gene3D" id="1.25.40.10">
    <property type="entry name" value="Tetratricopeptide repeat domain"/>
    <property type="match status" value="2"/>
</dbReference>
<evidence type="ECO:0000256" key="3">
    <source>
        <dbReference type="PROSITE-ProRule" id="PRU00339"/>
    </source>
</evidence>
<reference evidence="6" key="1">
    <citation type="submission" date="2012-06" db="EMBL/GenBank/DDBJ databases">
        <title>Complete sequence of chromosome of Desulfomonile tiedjei DSM 6799.</title>
        <authorList>
            <person name="Lucas S."/>
            <person name="Copeland A."/>
            <person name="Lapidus A."/>
            <person name="Glavina del Rio T."/>
            <person name="Dalin E."/>
            <person name="Tice H."/>
            <person name="Bruce D."/>
            <person name="Goodwin L."/>
            <person name="Pitluck S."/>
            <person name="Peters L."/>
            <person name="Ovchinnikova G."/>
            <person name="Zeytun A."/>
            <person name="Lu M."/>
            <person name="Kyrpides N."/>
            <person name="Mavromatis K."/>
            <person name="Ivanova N."/>
            <person name="Brettin T."/>
            <person name="Detter J.C."/>
            <person name="Han C."/>
            <person name="Larimer F."/>
            <person name="Land M."/>
            <person name="Hauser L."/>
            <person name="Markowitz V."/>
            <person name="Cheng J.-F."/>
            <person name="Hugenholtz P."/>
            <person name="Woyke T."/>
            <person name="Wu D."/>
            <person name="Spring S."/>
            <person name="Schroeder M."/>
            <person name="Brambilla E."/>
            <person name="Klenk H.-P."/>
            <person name="Eisen J.A."/>
        </authorList>
    </citation>
    <scope>NUCLEOTIDE SEQUENCE [LARGE SCALE GENOMIC DNA]</scope>
    <source>
        <strain evidence="6">ATCC 49306 / DSM 6799 / DCB-1</strain>
    </source>
</reference>
<keyword evidence="1" id="KW-0677">Repeat</keyword>
<dbReference type="InterPro" id="IPR034122">
    <property type="entry name" value="Retropepsin-like_bacterial"/>
</dbReference>
<evidence type="ECO:0000256" key="4">
    <source>
        <dbReference type="SAM" id="SignalP"/>
    </source>
</evidence>
<evidence type="ECO:0000256" key="1">
    <source>
        <dbReference type="ARBA" id="ARBA00022737"/>
    </source>
</evidence>
<keyword evidence="4" id="KW-0732">Signal</keyword>
<dbReference type="Gene3D" id="2.40.70.10">
    <property type="entry name" value="Acid Proteases"/>
    <property type="match status" value="1"/>
</dbReference>
<dbReference type="GO" id="GO:0004190">
    <property type="term" value="F:aspartic-type endopeptidase activity"/>
    <property type="evidence" value="ECO:0007669"/>
    <property type="project" value="InterPro"/>
</dbReference>
<dbReference type="SMART" id="SM00028">
    <property type="entry name" value="TPR"/>
    <property type="match status" value="5"/>
</dbReference>
<dbReference type="PROSITE" id="PS50293">
    <property type="entry name" value="TPR_REGION"/>
    <property type="match status" value="1"/>
</dbReference>
<feature type="signal peptide" evidence="4">
    <location>
        <begin position="1"/>
        <end position="20"/>
    </location>
</feature>
<feature type="chain" id="PRO_5003687257" evidence="4">
    <location>
        <begin position="21"/>
        <end position="361"/>
    </location>
</feature>
<dbReference type="AlphaFoldDB" id="I4CBV2"/>
<dbReference type="SUPFAM" id="SSF48452">
    <property type="entry name" value="TPR-like"/>
    <property type="match status" value="1"/>
</dbReference>
<dbReference type="eggNOG" id="COG0457">
    <property type="taxonomic scope" value="Bacteria"/>
</dbReference>
<dbReference type="Proteomes" id="UP000006055">
    <property type="component" value="Chromosome"/>
</dbReference>
<dbReference type="PROSITE" id="PS50005">
    <property type="entry name" value="TPR"/>
    <property type="match status" value="2"/>
</dbReference>
<proteinExistence type="predicted"/>
<dbReference type="GO" id="GO:0006508">
    <property type="term" value="P:proteolysis"/>
    <property type="evidence" value="ECO:0007669"/>
    <property type="project" value="InterPro"/>
</dbReference>